<dbReference type="InterPro" id="IPR039329">
    <property type="entry name" value="SIAE"/>
</dbReference>
<dbReference type="Gene3D" id="3.40.50.1110">
    <property type="entry name" value="SGNH hydrolase"/>
    <property type="match status" value="1"/>
</dbReference>
<dbReference type="RefSeq" id="WP_092466064.1">
    <property type="nucleotide sequence ID" value="NZ_FNCZ01000001.1"/>
</dbReference>
<evidence type="ECO:0000313" key="5">
    <source>
        <dbReference type="Proteomes" id="UP000199492"/>
    </source>
</evidence>
<dbReference type="GO" id="GO:0001681">
    <property type="term" value="F:sialate O-acetylesterase activity"/>
    <property type="evidence" value="ECO:0007669"/>
    <property type="project" value="InterPro"/>
</dbReference>
<dbReference type="Proteomes" id="UP000199492">
    <property type="component" value="Unassembled WGS sequence"/>
</dbReference>
<dbReference type="AlphaFoldDB" id="A0A1G7X1N4"/>
<feature type="chain" id="PRO_5011792797" evidence="2">
    <location>
        <begin position="22"/>
        <end position="499"/>
    </location>
</feature>
<proteinExistence type="predicted"/>
<dbReference type="Pfam" id="PF03629">
    <property type="entry name" value="SASA"/>
    <property type="match status" value="2"/>
</dbReference>
<evidence type="ECO:0000256" key="1">
    <source>
        <dbReference type="ARBA" id="ARBA00022801"/>
    </source>
</evidence>
<accession>A0A1G7X1N4</accession>
<protein>
    <submittedName>
        <fullName evidence="4">Sialate O-acetylesterase</fullName>
    </submittedName>
</protein>
<reference evidence="5" key="1">
    <citation type="submission" date="2016-10" db="EMBL/GenBank/DDBJ databases">
        <authorList>
            <person name="Varghese N."/>
            <person name="Submissions S."/>
        </authorList>
    </citation>
    <scope>NUCLEOTIDE SEQUENCE [LARGE SCALE GENOMIC DNA]</scope>
    <source>
        <strain evidence="5">DSM 15363</strain>
    </source>
</reference>
<keyword evidence="2" id="KW-0732">Signal</keyword>
<gene>
    <name evidence="4" type="ORF">SAMN04489796_101568</name>
</gene>
<dbReference type="PANTHER" id="PTHR22901:SF0">
    <property type="entry name" value="SIALATE O-ACETYLESTERASE"/>
    <property type="match status" value="1"/>
</dbReference>
<dbReference type="InterPro" id="IPR005181">
    <property type="entry name" value="SASA"/>
</dbReference>
<feature type="domain" description="Sialate O-acetylesterase" evidence="3">
    <location>
        <begin position="107"/>
        <end position="250"/>
    </location>
</feature>
<organism evidence="4 5">
    <name type="scientific">Winogradskyella thalassocola</name>
    <dbReference type="NCBI Taxonomy" id="262004"/>
    <lineage>
        <taxon>Bacteria</taxon>
        <taxon>Pseudomonadati</taxon>
        <taxon>Bacteroidota</taxon>
        <taxon>Flavobacteriia</taxon>
        <taxon>Flavobacteriales</taxon>
        <taxon>Flavobacteriaceae</taxon>
        <taxon>Winogradskyella</taxon>
    </lineage>
</organism>
<evidence type="ECO:0000259" key="3">
    <source>
        <dbReference type="Pfam" id="PF03629"/>
    </source>
</evidence>
<feature type="signal peptide" evidence="2">
    <location>
        <begin position="1"/>
        <end position="21"/>
    </location>
</feature>
<evidence type="ECO:0000256" key="2">
    <source>
        <dbReference type="SAM" id="SignalP"/>
    </source>
</evidence>
<feature type="domain" description="Sialate O-acetylesterase" evidence="3">
    <location>
        <begin position="285"/>
        <end position="385"/>
    </location>
</feature>
<dbReference type="EMBL" id="FNCZ01000001">
    <property type="protein sequence ID" value="SDG78085.1"/>
    <property type="molecule type" value="Genomic_DNA"/>
</dbReference>
<dbReference type="STRING" id="262004.SAMN04489796_101568"/>
<keyword evidence="5" id="KW-1185">Reference proteome</keyword>
<dbReference type="PANTHER" id="PTHR22901">
    <property type="entry name" value="SIALATE O-ACETYLESTERASE"/>
    <property type="match status" value="1"/>
</dbReference>
<evidence type="ECO:0000313" key="4">
    <source>
        <dbReference type="EMBL" id="SDG78085.1"/>
    </source>
</evidence>
<sequence length="499" mass="56938">MKTKTVCFIIFLTFYSIFSGAQNNLKVDPVFSSHMVLQRHHKIPVWGTAKPDTKIVATLKGTTINTISNSEGHWNVNFEALEAGGPYRLSIESTDDYIQLTDILIGDVWLASGQSNMHLDLKRTLNGDSVAKKANNPNLRIYNMKPTYPTGKDGVHTLEELKKIQNNKYFNTKGWVKATPEDVLYFSAVGYYFAEKLQSELNIPIGIIHNAVPGSPIESWLSKKVIVQDTAFTKFVKQRWEAKEEEKDAMISVAKHQISLSEDVNQKHPWMPSYNYENGILPVKNIPIKGVIWYQGESNAEAPVLYQSMFKKMVELWRTDFNEDVPFYFTQLTSREDRPAWPEFRYAQSESLNEVPNTKMAVISDVGDRQDTHAKNKQPVGERLALLALGDTYKVAKDYESPVFDKITFSNNTYSIHFKGKFSGLKTKSSEDIIGFEMSTDNIHFKKLEPRIEGKTIAFTLPNNHKKPFYIRYAWKPYTEANLTSNNGLPISTFRAKID</sequence>
<keyword evidence="1" id="KW-0378">Hydrolase</keyword>
<dbReference type="OrthoDB" id="9816001at2"/>
<name>A0A1G7X1N4_9FLAO</name>
<dbReference type="SUPFAM" id="SSF52266">
    <property type="entry name" value="SGNH hydrolase"/>
    <property type="match status" value="1"/>
</dbReference>
<dbReference type="InterPro" id="IPR036514">
    <property type="entry name" value="SGNH_hydro_sf"/>
</dbReference>
<dbReference type="GO" id="GO:0005975">
    <property type="term" value="P:carbohydrate metabolic process"/>
    <property type="evidence" value="ECO:0007669"/>
    <property type="project" value="TreeGrafter"/>
</dbReference>